<dbReference type="Pfam" id="PF03646">
    <property type="entry name" value="FlaG"/>
    <property type="match status" value="1"/>
</dbReference>
<protein>
    <submittedName>
        <fullName evidence="2">Flagellar protein FlaG</fullName>
    </submittedName>
</protein>
<gene>
    <name evidence="2" type="ORF">EV686_103420</name>
</gene>
<feature type="region of interest" description="Disordered" evidence="1">
    <location>
        <begin position="22"/>
        <end position="71"/>
    </location>
</feature>
<feature type="compositionally biased region" description="Polar residues" evidence="1">
    <location>
        <begin position="38"/>
        <end position="47"/>
    </location>
</feature>
<comment type="caution">
    <text evidence="2">The sequence shown here is derived from an EMBL/GenBank/DDBJ whole genome shotgun (WGS) entry which is preliminary data.</text>
</comment>
<dbReference type="PANTHER" id="PTHR37166">
    <property type="entry name" value="PROTEIN FLAG"/>
    <property type="match status" value="1"/>
</dbReference>
<dbReference type="RefSeq" id="WP_132475888.1">
    <property type="nucleotide sequence ID" value="NZ_JBHRVM010000001.1"/>
</dbReference>
<sequence length="132" mass="13907">MVQPLAIGPAAFAGNPAVPETGHPFVAPDSAISVPPTVETTNSNPTAGNRNGSSQEQSGNQSLDKTIEQLNSEMQAWSTGMRFEIDDDAQRVVISIIDSASGEVIRTVPSDAVLRIAKMIVQFQGNTVDTQA</sequence>
<feature type="compositionally biased region" description="Low complexity" evidence="1">
    <location>
        <begin position="48"/>
        <end position="62"/>
    </location>
</feature>
<accession>A0A4R3V713</accession>
<evidence type="ECO:0000313" key="2">
    <source>
        <dbReference type="EMBL" id="TCV00836.1"/>
    </source>
</evidence>
<dbReference type="InterPro" id="IPR005186">
    <property type="entry name" value="FlaG"/>
</dbReference>
<organism evidence="2 3">
    <name type="scientific">Paracandidimonas soli</name>
    <dbReference type="NCBI Taxonomy" id="1917182"/>
    <lineage>
        <taxon>Bacteria</taxon>
        <taxon>Pseudomonadati</taxon>
        <taxon>Pseudomonadota</taxon>
        <taxon>Betaproteobacteria</taxon>
        <taxon>Burkholderiales</taxon>
        <taxon>Alcaligenaceae</taxon>
        <taxon>Paracandidimonas</taxon>
    </lineage>
</organism>
<evidence type="ECO:0000256" key="1">
    <source>
        <dbReference type="SAM" id="MobiDB-lite"/>
    </source>
</evidence>
<keyword evidence="2" id="KW-0282">Flagellum</keyword>
<dbReference type="InterPro" id="IPR035924">
    <property type="entry name" value="FlaG-like_sf"/>
</dbReference>
<dbReference type="SUPFAM" id="SSF160214">
    <property type="entry name" value="FlaG-like"/>
    <property type="match status" value="1"/>
</dbReference>
<dbReference type="OrthoDB" id="5516677at2"/>
<proteinExistence type="predicted"/>
<dbReference type="EMBL" id="SMBX01000003">
    <property type="protein sequence ID" value="TCV00836.1"/>
    <property type="molecule type" value="Genomic_DNA"/>
</dbReference>
<keyword evidence="3" id="KW-1185">Reference proteome</keyword>
<reference evidence="2 3" key="1">
    <citation type="submission" date="2019-03" db="EMBL/GenBank/DDBJ databases">
        <title>Genomic Encyclopedia of Type Strains, Phase IV (KMG-IV): sequencing the most valuable type-strain genomes for metagenomic binning, comparative biology and taxonomic classification.</title>
        <authorList>
            <person name="Goeker M."/>
        </authorList>
    </citation>
    <scope>NUCLEOTIDE SEQUENCE [LARGE SCALE GENOMIC DNA]</scope>
    <source>
        <strain evidence="2 3">DSM 100048</strain>
    </source>
</reference>
<dbReference type="Proteomes" id="UP000294692">
    <property type="component" value="Unassembled WGS sequence"/>
</dbReference>
<dbReference type="Gene3D" id="3.30.160.170">
    <property type="entry name" value="FlaG-like"/>
    <property type="match status" value="1"/>
</dbReference>
<name>A0A4R3V713_9BURK</name>
<keyword evidence="2" id="KW-0969">Cilium</keyword>
<dbReference type="PANTHER" id="PTHR37166:SF1">
    <property type="entry name" value="PROTEIN FLAG"/>
    <property type="match status" value="1"/>
</dbReference>
<evidence type="ECO:0000313" key="3">
    <source>
        <dbReference type="Proteomes" id="UP000294692"/>
    </source>
</evidence>
<keyword evidence="2" id="KW-0966">Cell projection</keyword>
<dbReference type="AlphaFoldDB" id="A0A4R3V713"/>